<sequence>MKDMALITDSSTVHRWLHGWTNMKNLFMDKSGQWNAYSQACAYNTGIGRRVQVERHHHVGTSADNKVDILMRVLRRRIAPVDAINAPVCLLAADPQPVRLITEVHGVSGHPGVRRTPYFSRRLDPRVHKSDVIRVDEYCNICQSIYPALLPQ</sequence>
<dbReference type="AlphaFoldDB" id="A0A085M0W4"/>
<protein>
    <submittedName>
        <fullName evidence="1">Uncharacterized protein</fullName>
    </submittedName>
</protein>
<gene>
    <name evidence="1" type="ORF">M513_08298</name>
    <name evidence="2" type="ORF">M514_08298</name>
</gene>
<organism evidence="1 3">
    <name type="scientific">Trichuris suis</name>
    <name type="common">pig whipworm</name>
    <dbReference type="NCBI Taxonomy" id="68888"/>
    <lineage>
        <taxon>Eukaryota</taxon>
        <taxon>Metazoa</taxon>
        <taxon>Ecdysozoa</taxon>
        <taxon>Nematoda</taxon>
        <taxon>Enoplea</taxon>
        <taxon>Dorylaimia</taxon>
        <taxon>Trichinellida</taxon>
        <taxon>Trichuridae</taxon>
        <taxon>Trichuris</taxon>
    </lineage>
</organism>
<accession>A0A085M0W4</accession>
<evidence type="ECO:0000313" key="2">
    <source>
        <dbReference type="EMBL" id="KFD68940.1"/>
    </source>
</evidence>
<name>A0A085M0W4_9BILA</name>
<dbReference type="Proteomes" id="UP000030758">
    <property type="component" value="Unassembled WGS sequence"/>
</dbReference>
<reference evidence="1 3" key="1">
    <citation type="journal article" date="2014" name="Nat. Genet.">
        <title>Genome and transcriptome of the porcine whipworm Trichuris suis.</title>
        <authorList>
            <person name="Jex A.R."/>
            <person name="Nejsum P."/>
            <person name="Schwarz E.M."/>
            <person name="Hu L."/>
            <person name="Young N.D."/>
            <person name="Hall R.S."/>
            <person name="Korhonen P.K."/>
            <person name="Liao S."/>
            <person name="Thamsborg S."/>
            <person name="Xia J."/>
            <person name="Xu P."/>
            <person name="Wang S."/>
            <person name="Scheerlinck J.P."/>
            <person name="Hofmann A."/>
            <person name="Sternberg P.W."/>
            <person name="Wang J."/>
            <person name="Gasser R.B."/>
        </authorList>
    </citation>
    <scope>NUCLEOTIDE SEQUENCE [LARGE SCALE GENOMIC DNA]</scope>
    <source>
        <strain evidence="2">DCEP-RM93F</strain>
        <strain evidence="1">DCEP-RM93M</strain>
    </source>
</reference>
<proteinExistence type="predicted"/>
<evidence type="ECO:0000313" key="1">
    <source>
        <dbReference type="EMBL" id="KFD50860.1"/>
    </source>
</evidence>
<keyword evidence="3" id="KW-1185">Reference proteome</keyword>
<dbReference type="EMBL" id="KL367500">
    <property type="protein sequence ID" value="KFD68940.1"/>
    <property type="molecule type" value="Genomic_DNA"/>
</dbReference>
<dbReference type="Proteomes" id="UP000030764">
    <property type="component" value="Unassembled WGS sequence"/>
</dbReference>
<dbReference type="EMBL" id="KL363247">
    <property type="protein sequence ID" value="KFD50860.1"/>
    <property type="molecule type" value="Genomic_DNA"/>
</dbReference>
<evidence type="ECO:0000313" key="3">
    <source>
        <dbReference type="Proteomes" id="UP000030764"/>
    </source>
</evidence>